<dbReference type="GO" id="GO:0050660">
    <property type="term" value="F:flavin adenine dinucleotide binding"/>
    <property type="evidence" value="ECO:0007669"/>
    <property type="project" value="InterPro"/>
</dbReference>
<keyword evidence="5" id="KW-0503">Monooxygenase</keyword>
<dbReference type="GO" id="GO:0004499">
    <property type="term" value="F:N,N-dimethylaniline monooxygenase activity"/>
    <property type="evidence" value="ECO:0007669"/>
    <property type="project" value="InterPro"/>
</dbReference>
<name>A0A7J6JG30_COLFN</name>
<dbReference type="AlphaFoldDB" id="A0A7J6JG30"/>
<dbReference type="GO" id="GO:0050661">
    <property type="term" value="F:NADP binding"/>
    <property type="evidence" value="ECO:0007669"/>
    <property type="project" value="InterPro"/>
</dbReference>
<keyword evidence="2" id="KW-0274">FAD</keyword>
<dbReference type="PANTHER" id="PTHR43539:SF68">
    <property type="entry name" value="FLAVIN-BINDING MONOOXYGENASE-LIKE PROTEIN (AFU_ORTHOLOGUE AFUA_4G09220)"/>
    <property type="match status" value="1"/>
</dbReference>
<keyword evidence="3" id="KW-0560">Oxidoreductase</keyword>
<dbReference type="InterPro" id="IPR050982">
    <property type="entry name" value="Auxin_biosynth/cation_transpt"/>
</dbReference>
<gene>
    <name evidence="5" type="primary">YUC2</name>
    <name evidence="5" type="ORF">CGGC5_v002951</name>
</gene>
<accession>A0A7J6JG30</accession>
<feature type="region of interest" description="Disordered" evidence="4">
    <location>
        <begin position="1"/>
        <end position="20"/>
    </location>
</feature>
<evidence type="ECO:0000256" key="4">
    <source>
        <dbReference type="SAM" id="MobiDB-lite"/>
    </source>
</evidence>
<dbReference type="Gene3D" id="3.50.50.60">
    <property type="entry name" value="FAD/NAD(P)-binding domain"/>
    <property type="match status" value="1"/>
</dbReference>
<dbReference type="Proteomes" id="UP000011096">
    <property type="component" value="Unassembled WGS sequence"/>
</dbReference>
<proteinExistence type="predicted"/>
<evidence type="ECO:0000256" key="2">
    <source>
        <dbReference type="ARBA" id="ARBA00022827"/>
    </source>
</evidence>
<evidence type="ECO:0000313" key="6">
    <source>
        <dbReference type="Proteomes" id="UP000011096"/>
    </source>
</evidence>
<keyword evidence="5" id="KW-0670">Pyruvate</keyword>
<reference evidence="5 6" key="2">
    <citation type="submission" date="2020-04" db="EMBL/GenBank/DDBJ databases">
        <title>Genome sequencing and assembly of multiple isolates from the Colletotrichum gloeosporioides species complex.</title>
        <authorList>
            <person name="Gan P."/>
            <person name="Shirasu K."/>
        </authorList>
    </citation>
    <scope>NUCLEOTIDE SEQUENCE [LARGE SCALE GENOMIC DNA]</scope>
    <source>
        <strain evidence="5 6">Nara gc5</strain>
    </source>
</reference>
<evidence type="ECO:0000256" key="3">
    <source>
        <dbReference type="ARBA" id="ARBA00023002"/>
    </source>
</evidence>
<dbReference type="GeneID" id="43615918"/>
<dbReference type="OrthoDB" id="74360at2759"/>
<comment type="caution">
    <text evidence="5">The sequence shown here is derived from an EMBL/GenBank/DDBJ whole genome shotgun (WGS) entry which is preliminary data.</text>
</comment>
<protein>
    <submittedName>
        <fullName evidence="5">Indole-3-pyruvate monooxygenase YUCCA2</fullName>
    </submittedName>
</protein>
<dbReference type="InParanoid" id="A0A7J6JG30"/>
<reference evidence="5 6" key="1">
    <citation type="submission" date="2012-08" db="EMBL/GenBank/DDBJ databases">
        <authorList>
            <person name="Gan P.H.P."/>
            <person name="Ikeda K."/>
            <person name="Irieda H."/>
            <person name="Narusaka M."/>
            <person name="O'Connell R.J."/>
            <person name="Narusaka Y."/>
            <person name="Takano Y."/>
            <person name="Kubo Y."/>
            <person name="Shirasu K."/>
        </authorList>
    </citation>
    <scope>NUCLEOTIDE SEQUENCE [LARGE SCALE GENOMIC DNA]</scope>
    <source>
        <strain evidence="5 6">Nara gc5</strain>
    </source>
</reference>
<dbReference type="InterPro" id="IPR020946">
    <property type="entry name" value="Flavin_mOase-like"/>
</dbReference>
<dbReference type="InterPro" id="IPR036188">
    <property type="entry name" value="FAD/NAD-bd_sf"/>
</dbReference>
<evidence type="ECO:0000256" key="1">
    <source>
        <dbReference type="ARBA" id="ARBA00022630"/>
    </source>
</evidence>
<dbReference type="SUPFAM" id="SSF51905">
    <property type="entry name" value="FAD/NAD(P)-binding domain"/>
    <property type="match status" value="2"/>
</dbReference>
<dbReference type="PANTHER" id="PTHR43539">
    <property type="entry name" value="FLAVIN-BINDING MONOOXYGENASE-LIKE PROTEIN (AFU_ORTHOLOGUE AFUA_4G09220)"/>
    <property type="match status" value="1"/>
</dbReference>
<dbReference type="Pfam" id="PF00743">
    <property type="entry name" value="FMO-like"/>
    <property type="match status" value="1"/>
</dbReference>
<keyword evidence="6" id="KW-1185">Reference proteome</keyword>
<sequence>MTTITNHRTRTKVADLPSPIPSVPPFPSEANLDVAAEASHFLKTLSDAVTNADWPSFADLFVQDSWWRDSLTLTFDKRTILGRAAILRAWESLSSTRAPSTFSPETELKGLKPAFVRLSPTLATLEVPFSFHCAHPATSCTGLAKLIPITTTSSSPIFKIWGLTTQVHALLSRPFTPLPRPSSSLLPSTQRGRSSAQGLPSLPASTILDAVIVGGSCNGIANAIRLESAGAECLVLDSDPLAGGNWSSSRYASIRLHHPKSMIQLPDYPVPSSLPEFLSGPQLTSYYRAAVEDLRLPFFGGVTVTRNTWSPTTNLWTVHLTDTRTSSSTTLLARNLILSTGWLVSPSNINLPPMSPPPPPSFPGPVLHSTSYRTPAPFASKRVLVIGSGNSAHDIAADLSLSPLVPSVSILQRSPTVLLDLPAFLPLITARYTSLPGAPESADFAESALPAGVSRTLAQSAIRSLMAQHASRTENFEEAGYLVDRSPCLISKQLEERGRAFYVDQPGTLELVLDGKIGIERGEARGFAEKGVVVVDRDTGAERVVEADAVVFATGFGDVDVPSMWAESGFVDEETAGRIENVGRIGVDEEGEWIGITTFSGHPNLYFSGVGLIFCRGISRFTAIQVLADIEGVFPERYARSVKD</sequence>
<dbReference type="EMBL" id="ANPB02000002">
    <property type="protein sequence ID" value="KAF4488663.1"/>
    <property type="molecule type" value="Genomic_DNA"/>
</dbReference>
<evidence type="ECO:0000313" key="5">
    <source>
        <dbReference type="EMBL" id="KAF4488663.1"/>
    </source>
</evidence>
<keyword evidence="1" id="KW-0285">Flavoprotein</keyword>
<dbReference type="RefSeq" id="XP_066009408.1">
    <property type="nucleotide sequence ID" value="XM_066151051.1"/>
</dbReference>
<organism evidence="5 6">
    <name type="scientific">Colletotrichum fructicola (strain Nara gc5)</name>
    <name type="common">Anthracnose fungus</name>
    <name type="synonym">Colletotrichum gloeosporioides (strain Nara gc5)</name>
    <dbReference type="NCBI Taxonomy" id="1213859"/>
    <lineage>
        <taxon>Eukaryota</taxon>
        <taxon>Fungi</taxon>
        <taxon>Dikarya</taxon>
        <taxon>Ascomycota</taxon>
        <taxon>Pezizomycotina</taxon>
        <taxon>Sordariomycetes</taxon>
        <taxon>Hypocreomycetidae</taxon>
        <taxon>Glomerellales</taxon>
        <taxon>Glomerellaceae</taxon>
        <taxon>Colletotrichum</taxon>
        <taxon>Colletotrichum gloeosporioides species complex</taxon>
    </lineage>
</organism>